<evidence type="ECO:0000256" key="2">
    <source>
        <dbReference type="ARBA" id="ARBA00004389"/>
    </source>
</evidence>
<dbReference type="PANTHER" id="PTHR42735:SF15">
    <property type="entry name" value="SPHINGOSINE PHOSPHATE LYASE"/>
    <property type="match status" value="1"/>
</dbReference>
<evidence type="ECO:0000256" key="4">
    <source>
        <dbReference type="ARBA" id="ARBA00004991"/>
    </source>
</evidence>
<evidence type="ECO:0000256" key="9">
    <source>
        <dbReference type="ARBA" id="ARBA00022989"/>
    </source>
</evidence>
<evidence type="ECO:0000256" key="1">
    <source>
        <dbReference type="ARBA" id="ARBA00001933"/>
    </source>
</evidence>
<dbReference type="GO" id="GO:0019752">
    <property type="term" value="P:carboxylic acid metabolic process"/>
    <property type="evidence" value="ECO:0007669"/>
    <property type="project" value="InterPro"/>
</dbReference>
<dbReference type="Gene3D" id="3.90.1150.10">
    <property type="entry name" value="Aspartate Aminotransferase, domain 1"/>
    <property type="match status" value="1"/>
</dbReference>
<evidence type="ECO:0000256" key="17">
    <source>
        <dbReference type="RuleBase" id="RU000382"/>
    </source>
</evidence>
<name>A0A914YNI1_9BILA</name>
<dbReference type="InterPro" id="IPR050477">
    <property type="entry name" value="GrpII_AminoAcid_Decarb"/>
</dbReference>
<dbReference type="GO" id="GO:0030149">
    <property type="term" value="P:sphingolipid catabolic process"/>
    <property type="evidence" value="ECO:0007669"/>
    <property type="project" value="TreeGrafter"/>
</dbReference>
<dbReference type="EC" id="4.1.2.27" evidence="14"/>
<protein>
    <recommendedName>
        <fullName evidence="14">sphinganine-1-phosphate aldolase</fullName>
        <ecNumber evidence="14">4.1.2.27</ecNumber>
    </recommendedName>
    <alternativeName>
        <fullName evidence="15">Sphingosine-1-phosphate aldolase</fullName>
    </alternativeName>
</protein>
<dbReference type="GO" id="GO:0005789">
    <property type="term" value="C:endoplasmic reticulum membrane"/>
    <property type="evidence" value="ECO:0007669"/>
    <property type="project" value="UniProtKB-SubCell"/>
</dbReference>
<keyword evidence="10" id="KW-0443">Lipid metabolism</keyword>
<evidence type="ECO:0000256" key="15">
    <source>
        <dbReference type="ARBA" id="ARBA00042568"/>
    </source>
</evidence>
<sequence length="553" mass="61900">MNDFQQVLNDTVEVMQHPLESFGALEYSEKLLIVSITFLLIAFYICFDDLLKAPTRAKNATKYYIFEGIKAIPIVRRKLDAEITKVEKDLYTSIHYCDDTNTSYRTLPEEGLSKDKLFELANVYDKMETPAYLEGKVSGAVFSDESNEDEIAIYKEYTAKFAWSNPLWPKLFPGVRKMEAEVVRMTCDLLNGDENTCGTMSTGGSMSILLACLAHRNRAYSKGIKNPEMILPSSAHAAFFKAAEVFNITIIEIPVDKDTYTVSVSKVKNAINSKTAFIVASAPNFPFGTMDDIESISKIALKYDIPLHVDACLGGFLLPFINKEKYGIAKYDFSLPGVTSMSADTHKYGLTPKGSSVVCYRSKEYLHHQFFVQPDWQGGIYASATLEGSRAGINIALCWAGLLFHGRNDYEEKANNIMDATIKIRDGLAKIPEIRMQGKSNICIVSFTSDKIDIHRFHGMLGERGWQLSNLQFPSGVHIMVTLNHTKPGVVDSLLEDCREVVKLIRETPNEKPEGAAALYGMVQKIPDRSIIKTFAHTYLDTCYSMPQGKKLN</sequence>
<feature type="modified residue" description="N6-(pyridoxal phosphate)lysine" evidence="16">
    <location>
        <position position="347"/>
    </location>
</feature>
<keyword evidence="6" id="KW-0256">Endoplasmic reticulum</keyword>
<dbReference type="WBParaSite" id="PSU_v2.g2422.t1">
    <property type="protein sequence ID" value="PSU_v2.g2422.t1"/>
    <property type="gene ID" value="PSU_v2.g2422"/>
</dbReference>
<evidence type="ECO:0000256" key="6">
    <source>
        <dbReference type="ARBA" id="ARBA00022824"/>
    </source>
</evidence>
<dbReference type="FunFam" id="3.40.640.10:FF:000020">
    <property type="entry name" value="sphingosine-1-phosphate lyase 1"/>
    <property type="match status" value="1"/>
</dbReference>
<evidence type="ECO:0000256" key="8">
    <source>
        <dbReference type="ARBA" id="ARBA00022919"/>
    </source>
</evidence>
<dbReference type="Proteomes" id="UP000887577">
    <property type="component" value="Unplaced"/>
</dbReference>
<evidence type="ECO:0000256" key="14">
    <source>
        <dbReference type="ARBA" id="ARBA00038965"/>
    </source>
</evidence>
<evidence type="ECO:0000256" key="10">
    <source>
        <dbReference type="ARBA" id="ARBA00023098"/>
    </source>
</evidence>
<evidence type="ECO:0000313" key="18">
    <source>
        <dbReference type="Proteomes" id="UP000887577"/>
    </source>
</evidence>
<keyword evidence="9" id="KW-1133">Transmembrane helix</keyword>
<keyword evidence="5" id="KW-0812">Transmembrane</keyword>
<comment type="similarity">
    <text evidence="13">Belongs to the group II decarboxylase family. Sphingosine-1-phosphate lyase subfamily.</text>
</comment>
<proteinExistence type="inferred from homology"/>
<comment type="pathway">
    <text evidence="3">Lipid metabolism; sphingolipid metabolism.</text>
</comment>
<evidence type="ECO:0000313" key="19">
    <source>
        <dbReference type="WBParaSite" id="PSU_v2.g2422.t1"/>
    </source>
</evidence>
<dbReference type="InterPro" id="IPR002129">
    <property type="entry name" value="PyrdxlP-dep_de-COase"/>
</dbReference>
<dbReference type="GO" id="GO:0030170">
    <property type="term" value="F:pyridoxal phosphate binding"/>
    <property type="evidence" value="ECO:0007669"/>
    <property type="project" value="InterPro"/>
</dbReference>
<dbReference type="AlphaFoldDB" id="A0A914YNI1"/>
<dbReference type="GO" id="GO:0008117">
    <property type="term" value="F:sphinganine-1-phosphate aldolase activity"/>
    <property type="evidence" value="ECO:0007669"/>
    <property type="project" value="UniProtKB-EC"/>
</dbReference>
<accession>A0A914YNI1</accession>
<evidence type="ECO:0000256" key="12">
    <source>
        <dbReference type="ARBA" id="ARBA00023239"/>
    </source>
</evidence>
<evidence type="ECO:0000256" key="3">
    <source>
        <dbReference type="ARBA" id="ARBA00004760"/>
    </source>
</evidence>
<reference evidence="19" key="1">
    <citation type="submission" date="2022-11" db="UniProtKB">
        <authorList>
            <consortium name="WormBaseParasite"/>
        </authorList>
    </citation>
    <scope>IDENTIFICATION</scope>
</reference>
<dbReference type="SUPFAM" id="SSF53383">
    <property type="entry name" value="PLP-dependent transferases"/>
    <property type="match status" value="1"/>
</dbReference>
<keyword evidence="12 17" id="KW-0456">Lyase</keyword>
<dbReference type="InterPro" id="IPR015422">
    <property type="entry name" value="PyrdxlP-dep_Trfase_small"/>
</dbReference>
<evidence type="ECO:0000256" key="7">
    <source>
        <dbReference type="ARBA" id="ARBA00022898"/>
    </source>
</evidence>
<keyword evidence="11" id="KW-0472">Membrane</keyword>
<dbReference type="Gene3D" id="3.40.640.10">
    <property type="entry name" value="Type I PLP-dependent aspartate aminotransferase-like (Major domain)"/>
    <property type="match status" value="1"/>
</dbReference>
<dbReference type="InterPro" id="IPR015421">
    <property type="entry name" value="PyrdxlP-dep_Trfase_major"/>
</dbReference>
<evidence type="ECO:0000256" key="11">
    <source>
        <dbReference type="ARBA" id="ARBA00023136"/>
    </source>
</evidence>
<organism evidence="18 19">
    <name type="scientific">Panagrolaimus superbus</name>
    <dbReference type="NCBI Taxonomy" id="310955"/>
    <lineage>
        <taxon>Eukaryota</taxon>
        <taxon>Metazoa</taxon>
        <taxon>Ecdysozoa</taxon>
        <taxon>Nematoda</taxon>
        <taxon>Chromadorea</taxon>
        <taxon>Rhabditida</taxon>
        <taxon>Tylenchina</taxon>
        <taxon>Panagrolaimomorpha</taxon>
        <taxon>Panagrolaimoidea</taxon>
        <taxon>Panagrolaimidae</taxon>
        <taxon>Panagrolaimus</taxon>
    </lineage>
</organism>
<keyword evidence="18" id="KW-1185">Reference proteome</keyword>
<dbReference type="FunFam" id="6.10.140.2150:FF:000001">
    <property type="entry name" value="Sphingosine-1-phosphate lyase 1"/>
    <property type="match status" value="1"/>
</dbReference>
<evidence type="ECO:0000256" key="16">
    <source>
        <dbReference type="PIRSR" id="PIRSR602129-50"/>
    </source>
</evidence>
<dbReference type="Gene3D" id="6.10.140.2150">
    <property type="match status" value="1"/>
</dbReference>
<keyword evidence="8" id="KW-0746">Sphingolipid metabolism</keyword>
<dbReference type="InterPro" id="IPR015424">
    <property type="entry name" value="PyrdxlP-dep_Trfase"/>
</dbReference>
<keyword evidence="7 16" id="KW-0663">Pyridoxal phosphate</keyword>
<comment type="pathway">
    <text evidence="4">Sphingolipid metabolism.</text>
</comment>
<dbReference type="PANTHER" id="PTHR42735">
    <property type="match status" value="1"/>
</dbReference>
<comment type="cofactor">
    <cofactor evidence="1 16 17">
        <name>pyridoxal 5'-phosphate</name>
        <dbReference type="ChEBI" id="CHEBI:597326"/>
    </cofactor>
</comment>
<evidence type="ECO:0000256" key="13">
    <source>
        <dbReference type="ARBA" id="ARBA00038302"/>
    </source>
</evidence>
<evidence type="ECO:0000256" key="5">
    <source>
        <dbReference type="ARBA" id="ARBA00022692"/>
    </source>
</evidence>
<dbReference type="Pfam" id="PF00282">
    <property type="entry name" value="Pyridoxal_deC"/>
    <property type="match status" value="1"/>
</dbReference>
<comment type="subcellular location">
    <subcellularLocation>
        <location evidence="2">Endoplasmic reticulum membrane</location>
        <topology evidence="2">Single-pass membrane protein</topology>
    </subcellularLocation>
</comment>